<feature type="domain" description="Chitin-binding type-2" evidence="2">
    <location>
        <begin position="35"/>
        <end position="91"/>
    </location>
</feature>
<reference evidence="3" key="1">
    <citation type="submission" date="2020-11" db="EMBL/GenBank/DDBJ databases">
        <authorList>
            <person name="Tran Van P."/>
        </authorList>
    </citation>
    <scope>NUCLEOTIDE SEQUENCE</scope>
</reference>
<dbReference type="Pfam" id="PF01607">
    <property type="entry name" value="CBM_14"/>
    <property type="match status" value="1"/>
</dbReference>
<dbReference type="PROSITE" id="PS50940">
    <property type="entry name" value="CHIT_BIND_II"/>
    <property type="match status" value="1"/>
</dbReference>
<dbReference type="InterPro" id="IPR002557">
    <property type="entry name" value="Chitin-bd_dom"/>
</dbReference>
<dbReference type="SMART" id="SM00494">
    <property type="entry name" value="ChtBD2"/>
    <property type="match status" value="1"/>
</dbReference>
<dbReference type="Proteomes" id="UP000728032">
    <property type="component" value="Unassembled WGS sequence"/>
</dbReference>
<dbReference type="EMBL" id="CAJPVJ010002463">
    <property type="protein sequence ID" value="CAG2166323.1"/>
    <property type="molecule type" value="Genomic_DNA"/>
</dbReference>
<gene>
    <name evidence="3" type="ORF">ONB1V03_LOCUS5847</name>
</gene>
<keyword evidence="1" id="KW-0732">Signal</keyword>
<dbReference type="InterPro" id="IPR036508">
    <property type="entry name" value="Chitin-bd_dom_sf"/>
</dbReference>
<proteinExistence type="predicted"/>
<dbReference type="Gene3D" id="2.170.140.10">
    <property type="entry name" value="Chitin binding domain"/>
    <property type="match status" value="1"/>
</dbReference>
<accession>A0A7R9QJM4</accession>
<sequence length="91" mass="10095">MYKLTCLVIIAVCVCRIYADDPPIPGYKCPEADVKKGCDAPTACVYQNDKDCATYIRCTSGGLAYLRPCSTGLKWNDHAKICDWPEQTTCH</sequence>
<evidence type="ECO:0000313" key="3">
    <source>
        <dbReference type="EMBL" id="CAD7646664.1"/>
    </source>
</evidence>
<feature type="signal peptide" evidence="1">
    <location>
        <begin position="1"/>
        <end position="19"/>
    </location>
</feature>
<keyword evidence="4" id="KW-1185">Reference proteome</keyword>
<feature type="chain" id="PRO_5035680786" description="Chitin-binding type-2 domain-containing protein" evidence="1">
    <location>
        <begin position="20"/>
        <end position="91"/>
    </location>
</feature>
<dbReference type="SUPFAM" id="SSF57625">
    <property type="entry name" value="Invertebrate chitin-binding proteins"/>
    <property type="match status" value="1"/>
</dbReference>
<dbReference type="OrthoDB" id="9987187at2759"/>
<protein>
    <recommendedName>
        <fullName evidence="2">Chitin-binding type-2 domain-containing protein</fullName>
    </recommendedName>
</protein>
<evidence type="ECO:0000259" key="2">
    <source>
        <dbReference type="PROSITE" id="PS50940"/>
    </source>
</evidence>
<dbReference type="AlphaFoldDB" id="A0A7R9QJM4"/>
<evidence type="ECO:0000313" key="4">
    <source>
        <dbReference type="Proteomes" id="UP000728032"/>
    </source>
</evidence>
<evidence type="ECO:0000256" key="1">
    <source>
        <dbReference type="SAM" id="SignalP"/>
    </source>
</evidence>
<dbReference type="GO" id="GO:0008061">
    <property type="term" value="F:chitin binding"/>
    <property type="evidence" value="ECO:0007669"/>
    <property type="project" value="InterPro"/>
</dbReference>
<name>A0A7R9QJM4_9ACAR</name>
<organism evidence="3">
    <name type="scientific">Oppiella nova</name>
    <dbReference type="NCBI Taxonomy" id="334625"/>
    <lineage>
        <taxon>Eukaryota</taxon>
        <taxon>Metazoa</taxon>
        <taxon>Ecdysozoa</taxon>
        <taxon>Arthropoda</taxon>
        <taxon>Chelicerata</taxon>
        <taxon>Arachnida</taxon>
        <taxon>Acari</taxon>
        <taxon>Acariformes</taxon>
        <taxon>Sarcoptiformes</taxon>
        <taxon>Oribatida</taxon>
        <taxon>Brachypylina</taxon>
        <taxon>Oppioidea</taxon>
        <taxon>Oppiidae</taxon>
        <taxon>Oppiella</taxon>
    </lineage>
</organism>
<dbReference type="EMBL" id="OC917288">
    <property type="protein sequence ID" value="CAD7646664.1"/>
    <property type="molecule type" value="Genomic_DNA"/>
</dbReference>
<dbReference type="GO" id="GO:0005576">
    <property type="term" value="C:extracellular region"/>
    <property type="evidence" value="ECO:0007669"/>
    <property type="project" value="InterPro"/>
</dbReference>